<dbReference type="GO" id="GO:0015031">
    <property type="term" value="P:protein transport"/>
    <property type="evidence" value="ECO:0007669"/>
    <property type="project" value="UniProtKB-UniRule"/>
</dbReference>
<reference evidence="15 16" key="1">
    <citation type="submission" date="2014-06" db="EMBL/GenBank/DDBJ databases">
        <authorList>
            <person name="Urmite Genomes Urmite Genomes"/>
        </authorList>
    </citation>
    <scope>NUCLEOTIDE SEQUENCE [LARGE SCALE GENOMIC DNA]</scope>
</reference>
<dbReference type="GO" id="GO:0043335">
    <property type="term" value="P:protein unfolding"/>
    <property type="evidence" value="ECO:0007669"/>
    <property type="project" value="TreeGrafter"/>
</dbReference>
<accession>A0A078KT64</accession>
<gene>
    <name evidence="11 15" type="primary">tig</name>
    <name evidence="15" type="ORF">BN59_01941</name>
</gene>
<evidence type="ECO:0000256" key="5">
    <source>
        <dbReference type="ARBA" id="ARBA00022618"/>
    </source>
</evidence>
<dbReference type="InterPro" id="IPR008880">
    <property type="entry name" value="Trigger_fac_C"/>
</dbReference>
<dbReference type="InterPro" id="IPR046357">
    <property type="entry name" value="PPIase_dom_sf"/>
</dbReference>
<dbReference type="GO" id="GO:0043022">
    <property type="term" value="F:ribosome binding"/>
    <property type="evidence" value="ECO:0007669"/>
    <property type="project" value="TreeGrafter"/>
</dbReference>
<dbReference type="EMBL" id="CCSB01000002">
    <property type="protein sequence ID" value="CDZ77655.1"/>
    <property type="molecule type" value="Genomic_DNA"/>
</dbReference>
<dbReference type="Pfam" id="PF05698">
    <property type="entry name" value="Trigger_C"/>
    <property type="match status" value="1"/>
</dbReference>
<dbReference type="Gene3D" id="1.10.3120.10">
    <property type="entry name" value="Trigger factor, C-terminal domain"/>
    <property type="match status" value="1"/>
</dbReference>
<dbReference type="STRING" id="1034943.BN59_01941"/>
<keyword evidence="11" id="KW-0963">Cytoplasm</keyword>
<dbReference type="InterPro" id="IPR036611">
    <property type="entry name" value="Trigger_fac_ribosome-bd_sf"/>
</dbReference>
<comment type="domain">
    <text evidence="11">Consists of 3 domains; the N-terminus binds the ribosome, the middle domain has PPIase activity, while the C-terminus has intrinsic chaperone activity on its own.</text>
</comment>
<dbReference type="InterPro" id="IPR005215">
    <property type="entry name" value="Trig_fac"/>
</dbReference>
<evidence type="ECO:0000256" key="4">
    <source>
        <dbReference type="ARBA" id="ARBA00016902"/>
    </source>
</evidence>
<dbReference type="PANTHER" id="PTHR30560:SF3">
    <property type="entry name" value="TRIGGER FACTOR-LIKE PROTEIN TIG, CHLOROPLASTIC"/>
    <property type="match status" value="1"/>
</dbReference>
<comment type="catalytic activity">
    <reaction evidence="1 11 12">
        <text>[protein]-peptidylproline (omega=180) = [protein]-peptidylproline (omega=0)</text>
        <dbReference type="Rhea" id="RHEA:16237"/>
        <dbReference type="Rhea" id="RHEA-COMP:10747"/>
        <dbReference type="Rhea" id="RHEA-COMP:10748"/>
        <dbReference type="ChEBI" id="CHEBI:83833"/>
        <dbReference type="ChEBI" id="CHEBI:83834"/>
        <dbReference type="EC" id="5.2.1.8"/>
    </reaction>
</comment>
<dbReference type="GO" id="GO:0003755">
    <property type="term" value="F:peptidyl-prolyl cis-trans isomerase activity"/>
    <property type="evidence" value="ECO:0007669"/>
    <property type="project" value="UniProtKB-UniRule"/>
</dbReference>
<dbReference type="GO" id="GO:0051083">
    <property type="term" value="P:'de novo' cotranslational protein folding"/>
    <property type="evidence" value="ECO:0007669"/>
    <property type="project" value="TreeGrafter"/>
</dbReference>
<evidence type="ECO:0000256" key="1">
    <source>
        <dbReference type="ARBA" id="ARBA00000971"/>
    </source>
</evidence>
<dbReference type="InterPro" id="IPR037041">
    <property type="entry name" value="Trigger_fac_C_sf"/>
</dbReference>
<comment type="function">
    <text evidence="11">Involved in protein export. Acts as a chaperone by maintaining the newly synthesized protein in an open conformation. Functions as a peptidyl-prolyl cis-trans isomerase.</text>
</comment>
<dbReference type="Pfam" id="PF00254">
    <property type="entry name" value="FKBP_C"/>
    <property type="match status" value="1"/>
</dbReference>
<sequence length="443" mass="50635">MQVSVETLKGLERKVTVSVPTEKVEEEVSLRLRNLARKVKVDGFRPGKVPMHVVKNRYSDSVREEVAREMVQSTLFEALQKNELVPAGSPTVEPTQVESGKDFIYTAVFEIFPTFDIVELNQDEIEVVRAEVKDEDINEMLEKLREQNKEWHEVSRAVAKDDKVVIDFEGFLGEEAFEGGAAKGYEIALGSGSMIPGFEDGIVGAEKEKPFEIKVTFPADYGHKELAGKDATFKITVHKIMEGKLPALDDAFAEQFNIKDGGIEGLRKDIKENMVRELERRVSAMNREKIFDKLMAINVFDLPMALIDKEIEHLKHEMYHRLFGHEHSDNEQIPDFPRALFEEQAKRRVHLGLLFSEYVKKHELVADKERVNAMIEKFAMAYENPDELRAWYQGSKERLAEIEALVTEEMVAEKISENAKLIEKAKNYNDVMNPTKESETKGE</sequence>
<evidence type="ECO:0000256" key="7">
    <source>
        <dbReference type="ARBA" id="ARBA00023186"/>
    </source>
</evidence>
<dbReference type="InterPro" id="IPR001179">
    <property type="entry name" value="PPIase_FKBP_dom"/>
</dbReference>
<evidence type="ECO:0000259" key="14">
    <source>
        <dbReference type="PROSITE" id="PS50059"/>
    </source>
</evidence>
<dbReference type="Proteomes" id="UP000044071">
    <property type="component" value="Unassembled WGS sequence"/>
</dbReference>
<dbReference type="HAMAP" id="MF_00303">
    <property type="entry name" value="Trigger_factor_Tig"/>
    <property type="match status" value="1"/>
</dbReference>
<feature type="domain" description="PPIase FKBP-type" evidence="14">
    <location>
        <begin position="161"/>
        <end position="249"/>
    </location>
</feature>
<dbReference type="EC" id="5.2.1.8" evidence="3 11"/>
<dbReference type="SUPFAM" id="SSF102735">
    <property type="entry name" value="Trigger factor ribosome-binding domain"/>
    <property type="match status" value="1"/>
</dbReference>
<dbReference type="InterPro" id="IPR008881">
    <property type="entry name" value="Trigger_fac_ribosome-bd_bac"/>
</dbReference>
<proteinExistence type="inferred from homology"/>
<dbReference type="AlphaFoldDB" id="A0A078KT64"/>
<keyword evidence="8 11" id="KW-0413">Isomerase</keyword>
<dbReference type="FunFam" id="3.10.50.40:FF:000001">
    <property type="entry name" value="Trigger factor"/>
    <property type="match status" value="1"/>
</dbReference>
<dbReference type="PIRSF" id="PIRSF003095">
    <property type="entry name" value="Trigger_factor"/>
    <property type="match status" value="1"/>
</dbReference>
<evidence type="ECO:0000256" key="12">
    <source>
        <dbReference type="PROSITE-ProRule" id="PRU00277"/>
    </source>
</evidence>
<organism evidence="15 16">
    <name type="scientific">Legionella massiliensis</name>
    <dbReference type="NCBI Taxonomy" id="1034943"/>
    <lineage>
        <taxon>Bacteria</taxon>
        <taxon>Pseudomonadati</taxon>
        <taxon>Pseudomonadota</taxon>
        <taxon>Gammaproteobacteria</taxon>
        <taxon>Legionellales</taxon>
        <taxon>Legionellaceae</taxon>
        <taxon>Legionella</taxon>
    </lineage>
</organism>
<evidence type="ECO:0000313" key="16">
    <source>
        <dbReference type="Proteomes" id="UP000044071"/>
    </source>
</evidence>
<protein>
    <recommendedName>
        <fullName evidence="4 11">Trigger factor</fullName>
        <shortName evidence="11">TF</shortName>
        <ecNumber evidence="3 11">5.2.1.8</ecNumber>
    </recommendedName>
    <alternativeName>
        <fullName evidence="10 11">PPIase</fullName>
    </alternativeName>
</protein>
<dbReference type="SUPFAM" id="SSF109998">
    <property type="entry name" value="Triger factor/SurA peptide-binding domain-like"/>
    <property type="match status" value="1"/>
</dbReference>
<name>A0A078KT64_9GAMM</name>
<evidence type="ECO:0000256" key="10">
    <source>
        <dbReference type="ARBA" id="ARBA00029986"/>
    </source>
</evidence>
<evidence type="ECO:0000256" key="6">
    <source>
        <dbReference type="ARBA" id="ARBA00023110"/>
    </source>
</evidence>
<dbReference type="GO" id="GO:0051301">
    <property type="term" value="P:cell division"/>
    <property type="evidence" value="ECO:0007669"/>
    <property type="project" value="UniProtKB-KW"/>
</dbReference>
<evidence type="ECO:0000256" key="3">
    <source>
        <dbReference type="ARBA" id="ARBA00013194"/>
    </source>
</evidence>
<dbReference type="GO" id="GO:0005737">
    <property type="term" value="C:cytoplasm"/>
    <property type="evidence" value="ECO:0007669"/>
    <property type="project" value="UniProtKB-SubCell"/>
</dbReference>
<dbReference type="RefSeq" id="WP_043874156.1">
    <property type="nucleotide sequence ID" value="NZ_CCVW01000002.1"/>
</dbReference>
<comment type="subcellular location">
    <subcellularLocation>
        <location evidence="11">Cytoplasm</location>
    </subcellularLocation>
    <text evidence="11">About half TF is bound to the ribosome near the polypeptide exit tunnel while the other half is free in the cytoplasm.</text>
</comment>
<evidence type="ECO:0000256" key="8">
    <source>
        <dbReference type="ARBA" id="ARBA00023235"/>
    </source>
</evidence>
<dbReference type="Pfam" id="PF05697">
    <property type="entry name" value="Trigger_N"/>
    <property type="match status" value="1"/>
</dbReference>
<dbReference type="PANTHER" id="PTHR30560">
    <property type="entry name" value="TRIGGER FACTOR CHAPERONE AND PEPTIDYL-PROLYL CIS/TRANS ISOMERASE"/>
    <property type="match status" value="1"/>
</dbReference>
<keyword evidence="9 11" id="KW-0131">Cell cycle</keyword>
<dbReference type="Gene3D" id="3.10.50.40">
    <property type="match status" value="1"/>
</dbReference>
<comment type="similarity">
    <text evidence="2 11 13">Belongs to the FKBP-type PPIase family. Tig subfamily.</text>
</comment>
<dbReference type="SUPFAM" id="SSF54534">
    <property type="entry name" value="FKBP-like"/>
    <property type="match status" value="1"/>
</dbReference>
<dbReference type="PROSITE" id="PS50059">
    <property type="entry name" value="FKBP_PPIASE"/>
    <property type="match status" value="1"/>
</dbReference>
<dbReference type="OrthoDB" id="9767721at2"/>
<keyword evidence="7 11" id="KW-0143">Chaperone</keyword>
<dbReference type="GO" id="GO:0044183">
    <property type="term" value="F:protein folding chaperone"/>
    <property type="evidence" value="ECO:0007669"/>
    <property type="project" value="TreeGrafter"/>
</dbReference>
<dbReference type="eggNOG" id="COG0544">
    <property type="taxonomic scope" value="Bacteria"/>
</dbReference>
<dbReference type="NCBIfam" id="TIGR00115">
    <property type="entry name" value="tig"/>
    <property type="match status" value="1"/>
</dbReference>
<evidence type="ECO:0000256" key="2">
    <source>
        <dbReference type="ARBA" id="ARBA00005464"/>
    </source>
</evidence>
<keyword evidence="5 11" id="KW-0132">Cell division</keyword>
<dbReference type="Gene3D" id="3.30.70.1050">
    <property type="entry name" value="Trigger factor ribosome-binding domain"/>
    <property type="match status" value="1"/>
</dbReference>
<keyword evidence="6 11" id="KW-0697">Rotamase</keyword>
<keyword evidence="16" id="KW-1185">Reference proteome</keyword>
<evidence type="ECO:0000256" key="9">
    <source>
        <dbReference type="ARBA" id="ARBA00023306"/>
    </source>
</evidence>
<evidence type="ECO:0000256" key="11">
    <source>
        <dbReference type="HAMAP-Rule" id="MF_00303"/>
    </source>
</evidence>
<dbReference type="InterPro" id="IPR027304">
    <property type="entry name" value="Trigger_fact/SurA_dom_sf"/>
</dbReference>
<evidence type="ECO:0000256" key="13">
    <source>
        <dbReference type="RuleBase" id="RU003914"/>
    </source>
</evidence>
<evidence type="ECO:0000313" key="15">
    <source>
        <dbReference type="EMBL" id="CDZ77655.1"/>
    </source>
</evidence>